<dbReference type="Proteomes" id="UP000004259">
    <property type="component" value="Unassembled WGS sequence"/>
</dbReference>
<keyword evidence="3" id="KW-1185">Reference proteome</keyword>
<evidence type="ECO:0000256" key="1">
    <source>
        <dbReference type="SAM" id="Phobius"/>
    </source>
</evidence>
<organism evidence="2 3">
    <name type="scientific">Ruminococcus albus 8</name>
    <dbReference type="NCBI Taxonomy" id="246199"/>
    <lineage>
        <taxon>Bacteria</taxon>
        <taxon>Bacillati</taxon>
        <taxon>Bacillota</taxon>
        <taxon>Clostridia</taxon>
        <taxon>Eubacteriales</taxon>
        <taxon>Oscillospiraceae</taxon>
        <taxon>Ruminococcus</taxon>
    </lineage>
</organism>
<keyword evidence="1" id="KW-0812">Transmembrane</keyword>
<accession>E9SDP5</accession>
<dbReference type="STRING" id="246199.CUS_7244"/>
<evidence type="ECO:0000313" key="2">
    <source>
        <dbReference type="EMBL" id="EGC02561.1"/>
    </source>
</evidence>
<dbReference type="AlphaFoldDB" id="E9SDP5"/>
<dbReference type="RefSeq" id="WP_002850450.1">
    <property type="nucleotide sequence ID" value="NZ_ADKM02000091.1"/>
</dbReference>
<reference evidence="2 3" key="1">
    <citation type="submission" date="2011-02" db="EMBL/GenBank/DDBJ databases">
        <authorList>
            <person name="Nelson K.E."/>
            <person name="Sutton G."/>
            <person name="Torralba M."/>
            <person name="Durkin S."/>
            <person name="Harkins D."/>
            <person name="Montgomery R."/>
            <person name="Ziemer C."/>
            <person name="Klaassens E."/>
            <person name="Ocuiv P."/>
            <person name="Morrison M."/>
        </authorList>
    </citation>
    <scope>NUCLEOTIDE SEQUENCE [LARGE SCALE GENOMIC DNA]</scope>
    <source>
        <strain evidence="2 3">8</strain>
    </source>
</reference>
<name>E9SDP5_RUMAL</name>
<feature type="transmembrane region" description="Helical" evidence="1">
    <location>
        <begin position="38"/>
        <end position="59"/>
    </location>
</feature>
<keyword evidence="1" id="KW-0472">Membrane</keyword>
<dbReference type="EMBL" id="ADKM02000091">
    <property type="protein sequence ID" value="EGC02561.1"/>
    <property type="molecule type" value="Genomic_DNA"/>
</dbReference>
<gene>
    <name evidence="2" type="ORF">CUS_7244</name>
</gene>
<evidence type="ECO:0000313" key="3">
    <source>
        <dbReference type="Proteomes" id="UP000004259"/>
    </source>
</evidence>
<keyword evidence="1" id="KW-1133">Transmembrane helix</keyword>
<proteinExistence type="predicted"/>
<sequence length="66" mass="7562">MKERNINKIWSAALLMIGICAIFQGVFGMTDTEYKDIFIRVFGVSELLALPVLAFTTVLRIKNRQR</sequence>
<protein>
    <submittedName>
        <fullName evidence="2">Uncharacterized protein</fullName>
    </submittedName>
</protein>
<comment type="caution">
    <text evidence="2">The sequence shown here is derived from an EMBL/GenBank/DDBJ whole genome shotgun (WGS) entry which is preliminary data.</text>
</comment>